<evidence type="ECO:0000256" key="6">
    <source>
        <dbReference type="ARBA" id="ARBA00023136"/>
    </source>
</evidence>
<comment type="subcellular location">
    <subcellularLocation>
        <location evidence="1">Cell membrane</location>
        <topology evidence="1">Multi-pass membrane protein</topology>
    </subcellularLocation>
</comment>
<keyword evidence="9" id="KW-1185">Reference proteome</keyword>
<evidence type="ECO:0000256" key="3">
    <source>
        <dbReference type="ARBA" id="ARBA00022475"/>
    </source>
</evidence>
<reference evidence="8 9" key="1">
    <citation type="submission" date="2021-04" db="EMBL/GenBank/DDBJ databases">
        <title>Draft genome sequence of Paenibacillus cisolokensis, LC2-13A.</title>
        <authorList>
            <person name="Uke A."/>
            <person name="Chhe C."/>
            <person name="Baramee S."/>
            <person name="Kosugi A."/>
        </authorList>
    </citation>
    <scope>NUCLEOTIDE SEQUENCE [LARGE SCALE GENOMIC DNA]</scope>
    <source>
        <strain evidence="8 9">LC2-13A</strain>
    </source>
</reference>
<evidence type="ECO:0000313" key="9">
    <source>
        <dbReference type="Proteomes" id="UP000680304"/>
    </source>
</evidence>
<organism evidence="8 9">
    <name type="scientific">Paenibacillus cisolokensis</name>
    <dbReference type="NCBI Taxonomy" id="1658519"/>
    <lineage>
        <taxon>Bacteria</taxon>
        <taxon>Bacillati</taxon>
        <taxon>Bacillota</taxon>
        <taxon>Bacilli</taxon>
        <taxon>Bacillales</taxon>
        <taxon>Paenibacillaceae</taxon>
        <taxon>Paenibacillus</taxon>
    </lineage>
</organism>
<keyword evidence="5 7" id="KW-1133">Transmembrane helix</keyword>
<dbReference type="Gene3D" id="1.10.3720.10">
    <property type="entry name" value="MetI-like"/>
    <property type="match status" value="1"/>
</dbReference>
<protein>
    <recommendedName>
        <fullName evidence="10">ABC transmembrane type-1 domain-containing protein</fullName>
    </recommendedName>
</protein>
<feature type="transmembrane region" description="Helical" evidence="7">
    <location>
        <begin position="80"/>
        <end position="101"/>
    </location>
</feature>
<dbReference type="PANTHER" id="PTHR43744:SF9">
    <property type="entry name" value="POLYGALACTURONAN_RHAMNOGALACTURONAN TRANSPORT SYSTEM PERMEASE PROTEIN YTCP"/>
    <property type="match status" value="1"/>
</dbReference>
<gene>
    <name evidence="8" type="ORF">PACILC2_55920</name>
</gene>
<proteinExistence type="predicted"/>
<keyword evidence="4 7" id="KW-0812">Transmembrane</keyword>
<evidence type="ECO:0000256" key="1">
    <source>
        <dbReference type="ARBA" id="ARBA00004651"/>
    </source>
</evidence>
<evidence type="ECO:0000256" key="7">
    <source>
        <dbReference type="SAM" id="Phobius"/>
    </source>
</evidence>
<keyword evidence="2" id="KW-0813">Transport</keyword>
<name>A0ABQ4NGD2_9BACL</name>
<comment type="caution">
    <text evidence="8">The sequence shown here is derived from an EMBL/GenBank/DDBJ whole genome shotgun (WGS) entry which is preliminary data.</text>
</comment>
<evidence type="ECO:0000256" key="2">
    <source>
        <dbReference type="ARBA" id="ARBA00022448"/>
    </source>
</evidence>
<feature type="transmembrane region" description="Helical" evidence="7">
    <location>
        <begin position="113"/>
        <end position="132"/>
    </location>
</feature>
<feature type="transmembrane region" description="Helical" evidence="7">
    <location>
        <begin position="12"/>
        <end position="36"/>
    </location>
</feature>
<dbReference type="InterPro" id="IPR035906">
    <property type="entry name" value="MetI-like_sf"/>
</dbReference>
<evidence type="ECO:0000256" key="5">
    <source>
        <dbReference type="ARBA" id="ARBA00022989"/>
    </source>
</evidence>
<sequence length="144" mass="15989">MKIARSAGERAFDATNAALLVLLSVVTLYPFLYVLFASVSIPSDFVQHRGILLWPKGFTLDSYRMVFENPNIVSGYLNTIFYVVVGTSLNILMTSLGAYALSRQNVMWKNAAMMMIVLTMFFDGGLIPRYLLVKISGCSTRTGL</sequence>
<dbReference type="EMBL" id="BOVJ01000242">
    <property type="protein sequence ID" value="GIQ67024.1"/>
    <property type="molecule type" value="Genomic_DNA"/>
</dbReference>
<evidence type="ECO:0000313" key="8">
    <source>
        <dbReference type="EMBL" id="GIQ67024.1"/>
    </source>
</evidence>
<dbReference type="SUPFAM" id="SSF161098">
    <property type="entry name" value="MetI-like"/>
    <property type="match status" value="1"/>
</dbReference>
<keyword evidence="3" id="KW-1003">Cell membrane</keyword>
<accession>A0ABQ4NGD2</accession>
<dbReference type="Proteomes" id="UP000680304">
    <property type="component" value="Unassembled WGS sequence"/>
</dbReference>
<evidence type="ECO:0000256" key="4">
    <source>
        <dbReference type="ARBA" id="ARBA00022692"/>
    </source>
</evidence>
<keyword evidence="6 7" id="KW-0472">Membrane</keyword>
<evidence type="ECO:0008006" key="10">
    <source>
        <dbReference type="Google" id="ProtNLM"/>
    </source>
</evidence>
<dbReference type="PANTHER" id="PTHR43744">
    <property type="entry name" value="ABC TRANSPORTER PERMEASE PROTEIN MG189-RELATED-RELATED"/>
    <property type="match status" value="1"/>
</dbReference>